<evidence type="ECO:0000313" key="12">
    <source>
        <dbReference type="EMBL" id="QCF45702.1"/>
    </source>
</evidence>
<evidence type="ECO:0000256" key="6">
    <source>
        <dbReference type="ARBA" id="ARBA00022989"/>
    </source>
</evidence>
<evidence type="ECO:0000256" key="5">
    <source>
        <dbReference type="ARBA" id="ARBA00022967"/>
    </source>
</evidence>
<evidence type="ECO:0000256" key="11">
    <source>
        <dbReference type="SAM" id="Phobius"/>
    </source>
</evidence>
<comment type="subcellular location">
    <subcellularLocation>
        <location evidence="1">Membrane</location>
        <topology evidence="1">Multi-pass membrane protein</topology>
    </subcellularLocation>
</comment>
<organism evidence="12">
    <name type="scientific">Analcellicampa xanthosoma</name>
    <dbReference type="NCBI Taxonomy" id="2591327"/>
    <lineage>
        <taxon>Eukaryota</taxon>
        <taxon>Metazoa</taxon>
        <taxon>Ecdysozoa</taxon>
        <taxon>Arthropoda</taxon>
        <taxon>Hexapoda</taxon>
        <taxon>Insecta</taxon>
        <taxon>Pterygota</taxon>
        <taxon>Neoptera</taxon>
        <taxon>Endopterygota</taxon>
        <taxon>Hymenoptera</taxon>
        <taxon>Tenthredinoidea</taxon>
        <taxon>Tenthredinidae</taxon>
        <taxon>Hoplocampinae</taxon>
        <taxon>Analcellicampa</taxon>
    </lineage>
</organism>
<geneLocation type="mitochondrion" evidence="12"/>
<sequence length="99" mass="11801">MLLNMNFNFINLFFILYFVGLMSLCFNRFHLLMLLLSLEFIVLILYMLIIFYLNLFEMELFFSVMFLSFSVCEGVLGLSILISMVRMNGNDYFQVLNFL</sequence>
<keyword evidence="4 11" id="KW-0812">Transmembrane</keyword>
<comment type="catalytic activity">
    <reaction evidence="10">
        <text>a ubiquinone + NADH + 5 H(+)(in) = a ubiquinol + NAD(+) + 4 H(+)(out)</text>
        <dbReference type="Rhea" id="RHEA:29091"/>
        <dbReference type="Rhea" id="RHEA-COMP:9565"/>
        <dbReference type="Rhea" id="RHEA-COMP:9566"/>
        <dbReference type="ChEBI" id="CHEBI:15378"/>
        <dbReference type="ChEBI" id="CHEBI:16389"/>
        <dbReference type="ChEBI" id="CHEBI:17976"/>
        <dbReference type="ChEBI" id="CHEBI:57540"/>
        <dbReference type="ChEBI" id="CHEBI:57945"/>
        <dbReference type="EC" id="7.1.1.2"/>
    </reaction>
</comment>
<keyword evidence="8 11" id="KW-0472">Membrane</keyword>
<feature type="transmembrane region" description="Helical" evidence="11">
    <location>
        <begin position="6"/>
        <end position="24"/>
    </location>
</feature>
<keyword evidence="6 11" id="KW-1133">Transmembrane helix</keyword>
<comment type="similarity">
    <text evidence="2">Belongs to the complex I subunit 4L family.</text>
</comment>
<evidence type="ECO:0000256" key="1">
    <source>
        <dbReference type="ARBA" id="ARBA00004141"/>
    </source>
</evidence>
<keyword evidence="5" id="KW-1278">Translocase</keyword>
<protein>
    <recommendedName>
        <fullName evidence="3">NADH-ubiquinone oxidoreductase chain 4L</fullName>
    </recommendedName>
    <alternativeName>
        <fullName evidence="9">NADH dehydrogenase subunit 4L</fullName>
    </alternativeName>
</protein>
<gene>
    <name evidence="12" type="primary">ND4L</name>
</gene>
<evidence type="ECO:0000256" key="9">
    <source>
        <dbReference type="ARBA" id="ARBA00031586"/>
    </source>
</evidence>
<dbReference type="Gene3D" id="1.10.287.3510">
    <property type="match status" value="1"/>
</dbReference>
<evidence type="ECO:0000256" key="3">
    <source>
        <dbReference type="ARBA" id="ARBA00016612"/>
    </source>
</evidence>
<keyword evidence="12" id="KW-0496">Mitochondrion</keyword>
<dbReference type="GO" id="GO:0016020">
    <property type="term" value="C:membrane"/>
    <property type="evidence" value="ECO:0007669"/>
    <property type="project" value="UniProtKB-SubCell"/>
</dbReference>
<dbReference type="AlphaFoldDB" id="A0A4Y5JTS8"/>
<dbReference type="EMBL" id="MH992752">
    <property type="protein sequence ID" value="QCF45702.1"/>
    <property type="molecule type" value="Genomic_DNA"/>
</dbReference>
<evidence type="ECO:0000256" key="7">
    <source>
        <dbReference type="ARBA" id="ARBA00023027"/>
    </source>
</evidence>
<proteinExistence type="inferred from homology"/>
<feature type="transmembrane region" description="Helical" evidence="11">
    <location>
        <begin position="60"/>
        <end position="82"/>
    </location>
</feature>
<dbReference type="InterPro" id="IPR039428">
    <property type="entry name" value="NUOK/Mnh_C1-like"/>
</dbReference>
<evidence type="ECO:0000256" key="10">
    <source>
        <dbReference type="ARBA" id="ARBA00049551"/>
    </source>
</evidence>
<reference evidence="12" key="1">
    <citation type="journal article" date="2019" name="PeerJ">
        <title>Characterization of the mitochondrial genome of Analcellicampa xanthosoma gen. et sp. nov. (Hymenoptera: Tenthredinidae).</title>
        <authorList>
            <person name="Niu G."/>
            <person name="Zhang Y."/>
            <person name="Li Z."/>
            <person name="Wei M."/>
        </authorList>
    </citation>
    <scope>NUCLEOTIDE SEQUENCE</scope>
</reference>
<evidence type="ECO:0000256" key="2">
    <source>
        <dbReference type="ARBA" id="ARBA00010519"/>
    </source>
</evidence>
<feature type="transmembrane region" description="Helical" evidence="11">
    <location>
        <begin position="31"/>
        <end position="54"/>
    </location>
</feature>
<accession>A0A4Y5JTS8</accession>
<evidence type="ECO:0000256" key="8">
    <source>
        <dbReference type="ARBA" id="ARBA00023136"/>
    </source>
</evidence>
<evidence type="ECO:0000256" key="4">
    <source>
        <dbReference type="ARBA" id="ARBA00022692"/>
    </source>
</evidence>
<dbReference type="GO" id="GO:0008137">
    <property type="term" value="F:NADH dehydrogenase (ubiquinone) activity"/>
    <property type="evidence" value="ECO:0007669"/>
    <property type="project" value="UniProtKB-EC"/>
</dbReference>
<keyword evidence="7" id="KW-0520">NAD</keyword>
<dbReference type="Pfam" id="PF00420">
    <property type="entry name" value="Oxidored_q2"/>
    <property type="match status" value="1"/>
</dbReference>
<name>A0A4Y5JTS8_9HYME</name>